<dbReference type="EMBL" id="QTSX02003942">
    <property type="protein sequence ID" value="KAJ9067623.1"/>
    <property type="molecule type" value="Genomic_DNA"/>
</dbReference>
<reference evidence="1" key="1">
    <citation type="submission" date="2022-04" db="EMBL/GenBank/DDBJ databases">
        <title>Genome of the entomopathogenic fungus Entomophthora muscae.</title>
        <authorList>
            <person name="Elya C."/>
            <person name="Lovett B.R."/>
            <person name="Lee E."/>
            <person name="Macias A.M."/>
            <person name="Hajek A.E."/>
            <person name="De Bivort B.L."/>
            <person name="Kasson M.T."/>
            <person name="De Fine Licht H.H."/>
            <person name="Stajich J.E."/>
        </authorList>
    </citation>
    <scope>NUCLEOTIDE SEQUENCE</scope>
    <source>
        <strain evidence="1">Berkeley</strain>
    </source>
</reference>
<protein>
    <submittedName>
        <fullName evidence="1">Uncharacterized protein</fullName>
    </submittedName>
</protein>
<name>A0ACC2SZ41_9FUNG</name>
<evidence type="ECO:0000313" key="1">
    <source>
        <dbReference type="EMBL" id="KAJ9067623.1"/>
    </source>
</evidence>
<gene>
    <name evidence="1" type="ORF">DSO57_1037271</name>
</gene>
<organism evidence="1 2">
    <name type="scientific">Entomophthora muscae</name>
    <dbReference type="NCBI Taxonomy" id="34485"/>
    <lineage>
        <taxon>Eukaryota</taxon>
        <taxon>Fungi</taxon>
        <taxon>Fungi incertae sedis</taxon>
        <taxon>Zoopagomycota</taxon>
        <taxon>Entomophthoromycotina</taxon>
        <taxon>Entomophthoromycetes</taxon>
        <taxon>Entomophthorales</taxon>
        <taxon>Entomophthoraceae</taxon>
        <taxon>Entomophthora</taxon>
    </lineage>
</organism>
<accession>A0ACC2SZ41</accession>
<comment type="caution">
    <text evidence="1">The sequence shown here is derived from an EMBL/GenBank/DDBJ whole genome shotgun (WGS) entry which is preliminary data.</text>
</comment>
<proteinExistence type="predicted"/>
<evidence type="ECO:0000313" key="2">
    <source>
        <dbReference type="Proteomes" id="UP001165960"/>
    </source>
</evidence>
<sequence length="238" mass="26484">MASFPYIHAPTIKHHDIISSTSSHTNTNHSRFPSTAALETLTLTDPFAAVYAGRRLYPTAGDCKGEKINILHARYIVKAPLRSSEVVFCNASNCTVASSHPVPFDIEFSKTPVEAQLPILRIMKTVIDIQAPAPFPKGIKTPFSGPDCGFQIFYPIYFEIRGEYMWCMRAGISLQRTLRFTLAVPSVTINKTSNGFFEYQTICTSLPNQSAIQNSETDNHLLGEFYLTFCRSQSSNST</sequence>
<dbReference type="Proteomes" id="UP001165960">
    <property type="component" value="Unassembled WGS sequence"/>
</dbReference>
<keyword evidence="2" id="KW-1185">Reference proteome</keyword>